<dbReference type="InterPro" id="IPR001040">
    <property type="entry name" value="TIF_eIF_4E"/>
</dbReference>
<dbReference type="OMA" id="QTEFKMM"/>
<dbReference type="GO" id="GO:0000340">
    <property type="term" value="F:RNA 7-methylguanosine cap binding"/>
    <property type="evidence" value="ECO:0007669"/>
    <property type="project" value="TreeGrafter"/>
</dbReference>
<dbReference type="InterPro" id="IPR023398">
    <property type="entry name" value="TIF_eIF4e-like"/>
</dbReference>
<dbReference type="HOGENOM" id="CLU_043552_2_1_1"/>
<evidence type="ECO:0000256" key="3">
    <source>
        <dbReference type="ARBA" id="ARBA00022845"/>
    </source>
</evidence>
<keyword evidence="3" id="KW-0810">Translation regulation</keyword>
<dbReference type="GO" id="GO:0016281">
    <property type="term" value="C:eukaryotic translation initiation factor 4F complex"/>
    <property type="evidence" value="ECO:0007669"/>
    <property type="project" value="TreeGrafter"/>
</dbReference>
<dbReference type="SUPFAM" id="SSF55418">
    <property type="entry name" value="eIF4e-like"/>
    <property type="match status" value="1"/>
</dbReference>
<keyword evidence="5 6" id="KW-0648">Protein biosynthesis</keyword>
<reference evidence="8" key="1">
    <citation type="journal article" date="2009" name="PLoS Pathog.">
        <title>Genomic analyses of the microsporidian Nosema ceranae, an emergent pathogen of honey bees.</title>
        <authorList>
            <person name="Cornman R.S."/>
            <person name="Chen Y.P."/>
            <person name="Schatz M.C."/>
            <person name="Street C."/>
            <person name="Zhao Y."/>
            <person name="Desany B."/>
            <person name="Egholm M."/>
            <person name="Hutchison S."/>
            <person name="Pettis J.S."/>
            <person name="Lipkin W.I."/>
            <person name="Evans J.D."/>
        </authorList>
    </citation>
    <scope>NUCLEOTIDE SEQUENCE [LARGE SCALE GENOMIC DNA]</scope>
    <source>
        <strain evidence="8">BRL01</strain>
    </source>
</reference>
<comment type="similarity">
    <text evidence="1 6">Belongs to the eukaryotic initiation factor 4E family.</text>
</comment>
<keyword evidence="2 6" id="KW-0396">Initiation factor</keyword>
<gene>
    <name evidence="7" type="ORF">NCER_101258</name>
</gene>
<dbReference type="GO" id="GO:0006417">
    <property type="term" value="P:regulation of translation"/>
    <property type="evidence" value="ECO:0007669"/>
    <property type="project" value="UniProtKB-KW"/>
</dbReference>
<dbReference type="FunCoup" id="C4V9K9">
    <property type="interactions" value="146"/>
</dbReference>
<dbReference type="PANTHER" id="PTHR11960">
    <property type="entry name" value="EUKARYOTIC TRANSLATION INITIATION FACTOR 4E RELATED"/>
    <property type="match status" value="1"/>
</dbReference>
<proteinExistence type="inferred from homology"/>
<sequence>MYFFTPIMKLQSKWVIWQNTSEDSDVKSWADDLKNVGEFTQIEEFKFFADELKEKKLDKLLSLKIFKSGIKPMWEDPRNMNGGRLVIDIPTASGYNPEEVFLLTVAFCISNTAAGICGCVVMSKHEFIKISLWIENEQYHDDIMAKWKDVLVRYDLNIYFLLHKKGIDGNKGRKTWNKKKAYF</sequence>
<dbReference type="STRING" id="578460.C4V9K9"/>
<dbReference type="InParanoid" id="C4V9K9"/>
<dbReference type="AlphaFoldDB" id="C4V9K9"/>
<dbReference type="Proteomes" id="UP000009082">
    <property type="component" value="Unassembled WGS sequence"/>
</dbReference>
<protein>
    <recommendedName>
        <fullName evidence="9">Eukaryotic translation initiation factor 4e</fullName>
    </recommendedName>
</protein>
<dbReference type="Gene3D" id="3.30.760.10">
    <property type="entry name" value="RNA Cap, Translation Initiation Factor Eif4e"/>
    <property type="match status" value="1"/>
</dbReference>
<dbReference type="OrthoDB" id="590761at2759"/>
<accession>C4V9K9</accession>
<evidence type="ECO:0008006" key="9">
    <source>
        <dbReference type="Google" id="ProtNLM"/>
    </source>
</evidence>
<dbReference type="VEuPathDB" id="MicrosporidiaDB:NCER_101258"/>
<evidence type="ECO:0000256" key="6">
    <source>
        <dbReference type="RuleBase" id="RU004374"/>
    </source>
</evidence>
<evidence type="ECO:0000256" key="4">
    <source>
        <dbReference type="ARBA" id="ARBA00022884"/>
    </source>
</evidence>
<name>C4V9K9_VAIC1</name>
<evidence type="ECO:0000313" key="8">
    <source>
        <dbReference type="Proteomes" id="UP000009082"/>
    </source>
</evidence>
<evidence type="ECO:0000256" key="2">
    <source>
        <dbReference type="ARBA" id="ARBA00022540"/>
    </source>
</evidence>
<evidence type="ECO:0000256" key="5">
    <source>
        <dbReference type="ARBA" id="ARBA00022917"/>
    </source>
</evidence>
<dbReference type="Pfam" id="PF01652">
    <property type="entry name" value="IF4E"/>
    <property type="match status" value="1"/>
</dbReference>
<dbReference type="GO" id="GO:0003743">
    <property type="term" value="F:translation initiation factor activity"/>
    <property type="evidence" value="ECO:0007669"/>
    <property type="project" value="UniProtKB-KW"/>
</dbReference>
<dbReference type="PANTHER" id="PTHR11960:SF8">
    <property type="entry name" value="EUKARYOTIC TRANSLATION INITIATION FACTOR 4E1-RELATED"/>
    <property type="match status" value="1"/>
</dbReference>
<evidence type="ECO:0000313" key="7">
    <source>
        <dbReference type="EMBL" id="EEQ82098.1"/>
    </source>
</evidence>
<keyword evidence="4 6" id="KW-0694">RNA-binding</keyword>
<dbReference type="EMBL" id="ACOL01000116">
    <property type="protein sequence ID" value="EEQ82098.1"/>
    <property type="molecule type" value="Genomic_DNA"/>
</dbReference>
<evidence type="ECO:0000256" key="1">
    <source>
        <dbReference type="ARBA" id="ARBA00009860"/>
    </source>
</evidence>
<dbReference type="KEGG" id="nce:NCER_101258"/>
<organism evidence="8">
    <name type="scientific">Vairimorpha ceranae (strain BRL01)</name>
    <name type="common">Microsporidian parasite</name>
    <name type="synonym">Nosema ceranae</name>
    <dbReference type="NCBI Taxonomy" id="578460"/>
    <lineage>
        <taxon>Eukaryota</taxon>
        <taxon>Fungi</taxon>
        <taxon>Fungi incertae sedis</taxon>
        <taxon>Microsporidia</taxon>
        <taxon>Nosematidae</taxon>
        <taxon>Vairimorpha</taxon>
    </lineage>
</organism>